<keyword evidence="2" id="KW-0472">Membrane</keyword>
<dbReference type="STRING" id="765915.A0A1Y2HJJ2"/>
<keyword evidence="2" id="KW-0812">Transmembrane</keyword>
<dbReference type="PROSITE" id="PS00194">
    <property type="entry name" value="THIOREDOXIN_1"/>
    <property type="match status" value="2"/>
</dbReference>
<gene>
    <name evidence="5" type="ORF">BCR44DRAFT_1513767</name>
</gene>
<evidence type="ECO:0000313" key="6">
    <source>
        <dbReference type="Proteomes" id="UP000193411"/>
    </source>
</evidence>
<feature type="compositionally biased region" description="Basic and acidic residues" evidence="1">
    <location>
        <begin position="167"/>
        <end position="179"/>
    </location>
</feature>
<dbReference type="Proteomes" id="UP000193411">
    <property type="component" value="Unassembled WGS sequence"/>
</dbReference>
<sequence>MAQLPSRTLSRAMRVFALVAAILALVALVFTPTPALATAGDEVDDSAVIILTADNFAQKTKSGTWIVEFYAPWCPHCRKFAPKYSRWAKKALPWRESYNFHVAKVDCVAHESICDQNKVVGFPTIYAFVNGERKDEFEEEQTYKAIEQFGAAMVAKYPHPHAGSSPSHDRASDTADVDAKPASPPKKQSDGGAVTGTSGSIQLSAELKAKQAEFVKTMKERTIPDLGKYGRVVDLTADNFDEVTSRGGPWLLEFYAPWCGHCQALEGTYKTLAEKLKGKMNVARINADDQVELRQRFGIRGYPTLKLYKSGATTDYRGARTLEALEKFALASVQPSDVRHVTYSEFARLRDEHEVAVVFAYGAKASRKEWLAFLEAADSWMLPTVTGVYASVDPQFSASNAGEAVVLVYRRGYKQVPRYPTGQDAATSAGDEDDEEKKKKEANKIVYDEEAEAAKKAAAEAVKFSVAGVRKFVHDHRFPLLPELTDHNAEDIMDGTSDDDDESDASQSRRRRVVVLGILDPKTTADDKERRVLTEVADKVLRETGGRMHGVTVQSVWLNGRVWEDYIQRVYQLSAADLPRVIISVPAHEEFFAAGEDGKPIAFTTAAIYDAIEDVVKQKAGIAGHHAKLSSTSTRGRIVSWAKAGWRKVNTLSPGFLLGAVVVSVLGIWFMCCRGGSSAAAYDRLESSKFD</sequence>
<dbReference type="GO" id="GO:0034976">
    <property type="term" value="P:response to endoplasmic reticulum stress"/>
    <property type="evidence" value="ECO:0007669"/>
    <property type="project" value="TreeGrafter"/>
</dbReference>
<dbReference type="EMBL" id="MCFL01000026">
    <property type="protein sequence ID" value="ORZ34719.1"/>
    <property type="molecule type" value="Genomic_DNA"/>
</dbReference>
<feature type="region of interest" description="Disordered" evidence="1">
    <location>
        <begin position="489"/>
        <end position="509"/>
    </location>
</feature>
<dbReference type="Gene3D" id="3.40.30.10">
    <property type="entry name" value="Glutaredoxin"/>
    <property type="match status" value="2"/>
</dbReference>
<feature type="domain" description="Thioredoxin" evidence="4">
    <location>
        <begin position="27"/>
        <end position="155"/>
    </location>
</feature>
<name>A0A1Y2HJJ2_9FUNG</name>
<comment type="caution">
    <text evidence="5">The sequence shown here is derived from an EMBL/GenBank/DDBJ whole genome shotgun (WGS) entry which is preliminary data.</text>
</comment>
<protein>
    <submittedName>
        <fullName evidence="5">Thioredoxin-like protein</fullName>
    </submittedName>
</protein>
<evidence type="ECO:0000256" key="2">
    <source>
        <dbReference type="SAM" id="Phobius"/>
    </source>
</evidence>
<evidence type="ECO:0000313" key="5">
    <source>
        <dbReference type="EMBL" id="ORZ34719.1"/>
    </source>
</evidence>
<feature type="signal peptide" evidence="3">
    <location>
        <begin position="1"/>
        <end position="37"/>
    </location>
</feature>
<dbReference type="PROSITE" id="PS51352">
    <property type="entry name" value="THIOREDOXIN_2"/>
    <property type="match status" value="2"/>
</dbReference>
<feature type="compositionally biased region" description="Acidic residues" evidence="1">
    <location>
        <begin position="491"/>
        <end position="504"/>
    </location>
</feature>
<dbReference type="AlphaFoldDB" id="A0A1Y2HJJ2"/>
<feature type="chain" id="PRO_5011001496" evidence="3">
    <location>
        <begin position="38"/>
        <end position="691"/>
    </location>
</feature>
<evidence type="ECO:0000256" key="3">
    <source>
        <dbReference type="SAM" id="SignalP"/>
    </source>
</evidence>
<keyword evidence="2" id="KW-1133">Transmembrane helix</keyword>
<accession>A0A1Y2HJJ2</accession>
<dbReference type="PANTHER" id="PTHR45815">
    <property type="entry name" value="PROTEIN DISULFIDE-ISOMERASE A6"/>
    <property type="match status" value="1"/>
</dbReference>
<feature type="region of interest" description="Disordered" evidence="1">
    <location>
        <begin position="157"/>
        <end position="197"/>
    </location>
</feature>
<dbReference type="GO" id="GO:0015035">
    <property type="term" value="F:protein-disulfide reductase activity"/>
    <property type="evidence" value="ECO:0007669"/>
    <property type="project" value="TreeGrafter"/>
</dbReference>
<dbReference type="PRINTS" id="PR00421">
    <property type="entry name" value="THIOREDOXIN"/>
</dbReference>
<dbReference type="CDD" id="cd02961">
    <property type="entry name" value="PDI_a_family"/>
    <property type="match status" value="2"/>
</dbReference>
<evidence type="ECO:0000259" key="4">
    <source>
        <dbReference type="PROSITE" id="PS51352"/>
    </source>
</evidence>
<evidence type="ECO:0000256" key="1">
    <source>
        <dbReference type="SAM" id="MobiDB-lite"/>
    </source>
</evidence>
<feature type="region of interest" description="Disordered" evidence="1">
    <location>
        <begin position="419"/>
        <end position="441"/>
    </location>
</feature>
<dbReference type="SUPFAM" id="SSF52833">
    <property type="entry name" value="Thioredoxin-like"/>
    <property type="match status" value="2"/>
</dbReference>
<proteinExistence type="predicted"/>
<organism evidence="5 6">
    <name type="scientific">Catenaria anguillulae PL171</name>
    <dbReference type="NCBI Taxonomy" id="765915"/>
    <lineage>
        <taxon>Eukaryota</taxon>
        <taxon>Fungi</taxon>
        <taxon>Fungi incertae sedis</taxon>
        <taxon>Blastocladiomycota</taxon>
        <taxon>Blastocladiomycetes</taxon>
        <taxon>Blastocladiales</taxon>
        <taxon>Catenariaceae</taxon>
        <taxon>Catenaria</taxon>
    </lineage>
</organism>
<dbReference type="OrthoDB" id="72053at2759"/>
<feature type="domain" description="Thioredoxin" evidence="4">
    <location>
        <begin position="212"/>
        <end position="335"/>
    </location>
</feature>
<dbReference type="InterPro" id="IPR036249">
    <property type="entry name" value="Thioredoxin-like_sf"/>
</dbReference>
<keyword evidence="6" id="KW-1185">Reference proteome</keyword>
<feature type="transmembrane region" description="Helical" evidence="2">
    <location>
        <begin position="652"/>
        <end position="672"/>
    </location>
</feature>
<dbReference type="Pfam" id="PF00085">
    <property type="entry name" value="Thioredoxin"/>
    <property type="match status" value="2"/>
</dbReference>
<keyword evidence="3" id="KW-0732">Signal</keyword>
<dbReference type="InterPro" id="IPR013766">
    <property type="entry name" value="Thioredoxin_domain"/>
</dbReference>
<reference evidence="5 6" key="1">
    <citation type="submission" date="2016-07" db="EMBL/GenBank/DDBJ databases">
        <title>Pervasive Adenine N6-methylation of Active Genes in Fungi.</title>
        <authorList>
            <consortium name="DOE Joint Genome Institute"/>
            <person name="Mondo S.J."/>
            <person name="Dannebaum R.O."/>
            <person name="Kuo R.C."/>
            <person name="Labutti K."/>
            <person name="Haridas S."/>
            <person name="Kuo A."/>
            <person name="Salamov A."/>
            <person name="Ahrendt S.R."/>
            <person name="Lipzen A."/>
            <person name="Sullivan W."/>
            <person name="Andreopoulos W.B."/>
            <person name="Clum A."/>
            <person name="Lindquist E."/>
            <person name="Daum C."/>
            <person name="Ramamoorthy G.K."/>
            <person name="Gryganskyi A."/>
            <person name="Culley D."/>
            <person name="Magnuson J.K."/>
            <person name="James T.Y."/>
            <person name="O'Malley M.A."/>
            <person name="Stajich J.E."/>
            <person name="Spatafora J.W."/>
            <person name="Visel A."/>
            <person name="Grigoriev I.V."/>
        </authorList>
    </citation>
    <scope>NUCLEOTIDE SEQUENCE [LARGE SCALE GENOMIC DNA]</scope>
    <source>
        <strain evidence="5 6">PL171</strain>
    </source>
</reference>
<dbReference type="PANTHER" id="PTHR45815:SF3">
    <property type="entry name" value="PROTEIN DISULFIDE-ISOMERASE A6"/>
    <property type="match status" value="1"/>
</dbReference>
<dbReference type="GO" id="GO:0005788">
    <property type="term" value="C:endoplasmic reticulum lumen"/>
    <property type="evidence" value="ECO:0007669"/>
    <property type="project" value="TreeGrafter"/>
</dbReference>
<dbReference type="InterPro" id="IPR017937">
    <property type="entry name" value="Thioredoxin_CS"/>
</dbReference>